<dbReference type="PANTHER" id="PTHR10039:SF5">
    <property type="entry name" value="NACHT DOMAIN-CONTAINING PROTEIN"/>
    <property type="match status" value="1"/>
</dbReference>
<dbReference type="InterPro" id="IPR027417">
    <property type="entry name" value="P-loop_NTPase"/>
</dbReference>
<dbReference type="OrthoDB" id="443402at2759"/>
<evidence type="ECO:0000259" key="4">
    <source>
        <dbReference type="Pfam" id="PF25053"/>
    </source>
</evidence>
<feature type="domain" description="DUF7791" evidence="4">
    <location>
        <begin position="557"/>
        <end position="658"/>
    </location>
</feature>
<dbReference type="SUPFAM" id="SSF52540">
    <property type="entry name" value="P-loop containing nucleoside triphosphate hydrolases"/>
    <property type="match status" value="1"/>
</dbReference>
<evidence type="ECO:0000259" key="3">
    <source>
        <dbReference type="Pfam" id="PF24883"/>
    </source>
</evidence>
<keyword evidence="6" id="KW-1185">Reference proteome</keyword>
<dbReference type="InterPro" id="IPR056693">
    <property type="entry name" value="DUF7791"/>
</dbReference>
<organism evidence="5 6">
    <name type="scientific">Karstenula rhodostoma CBS 690.94</name>
    <dbReference type="NCBI Taxonomy" id="1392251"/>
    <lineage>
        <taxon>Eukaryota</taxon>
        <taxon>Fungi</taxon>
        <taxon>Dikarya</taxon>
        <taxon>Ascomycota</taxon>
        <taxon>Pezizomycotina</taxon>
        <taxon>Dothideomycetes</taxon>
        <taxon>Pleosporomycetidae</taxon>
        <taxon>Pleosporales</taxon>
        <taxon>Massarineae</taxon>
        <taxon>Didymosphaeriaceae</taxon>
        <taxon>Karstenula</taxon>
    </lineage>
</organism>
<dbReference type="Proteomes" id="UP000799764">
    <property type="component" value="Unassembled WGS sequence"/>
</dbReference>
<keyword evidence="1" id="KW-0677">Repeat</keyword>
<evidence type="ECO:0000259" key="2">
    <source>
        <dbReference type="Pfam" id="PF14479"/>
    </source>
</evidence>
<gene>
    <name evidence="5" type="ORF">P171DRAFT_438871</name>
</gene>
<dbReference type="Pfam" id="PF25053">
    <property type="entry name" value="DUF7791"/>
    <property type="match status" value="1"/>
</dbReference>
<name>A0A9P4PWG6_9PLEO</name>
<dbReference type="InterPro" id="IPR038305">
    <property type="entry name" value="HeLo_sf"/>
</dbReference>
<dbReference type="Gene3D" id="3.40.50.300">
    <property type="entry name" value="P-loop containing nucleotide triphosphate hydrolases"/>
    <property type="match status" value="1"/>
</dbReference>
<dbReference type="InterPro" id="IPR029498">
    <property type="entry name" value="HeLo_dom"/>
</dbReference>
<feature type="domain" description="Prion-inhibition and propagation HeLo" evidence="2">
    <location>
        <begin position="5"/>
        <end position="215"/>
    </location>
</feature>
<evidence type="ECO:0000313" key="6">
    <source>
        <dbReference type="Proteomes" id="UP000799764"/>
    </source>
</evidence>
<dbReference type="Pfam" id="PF14479">
    <property type="entry name" value="HeLo"/>
    <property type="match status" value="1"/>
</dbReference>
<evidence type="ECO:0000313" key="5">
    <source>
        <dbReference type="EMBL" id="KAF2450179.1"/>
    </source>
</evidence>
<accession>A0A9P4PWG6</accession>
<dbReference type="Gene3D" id="1.20.120.1020">
    <property type="entry name" value="Prion-inhibition and propagation, HeLo domain"/>
    <property type="match status" value="1"/>
</dbReference>
<evidence type="ECO:0000256" key="1">
    <source>
        <dbReference type="ARBA" id="ARBA00022737"/>
    </source>
</evidence>
<dbReference type="PANTHER" id="PTHR10039">
    <property type="entry name" value="AMELOGENIN"/>
    <property type="match status" value="1"/>
</dbReference>
<dbReference type="Pfam" id="PF24883">
    <property type="entry name" value="NPHP3_N"/>
    <property type="match status" value="1"/>
</dbReference>
<evidence type="ECO:0008006" key="7">
    <source>
        <dbReference type="Google" id="ProtNLM"/>
    </source>
</evidence>
<feature type="domain" description="Nephrocystin 3-like N-terminal" evidence="3">
    <location>
        <begin position="283"/>
        <end position="447"/>
    </location>
</feature>
<dbReference type="EMBL" id="MU001493">
    <property type="protein sequence ID" value="KAF2450179.1"/>
    <property type="molecule type" value="Genomic_DNA"/>
</dbReference>
<dbReference type="InterPro" id="IPR056884">
    <property type="entry name" value="NPHP3-like_N"/>
</dbReference>
<protein>
    <recommendedName>
        <fullName evidence="7">NACHT domain-containing protein</fullName>
    </recommendedName>
</protein>
<dbReference type="AlphaFoldDB" id="A0A9P4PWG6"/>
<reference evidence="5" key="1">
    <citation type="journal article" date="2020" name="Stud. Mycol.">
        <title>101 Dothideomycetes genomes: a test case for predicting lifestyles and emergence of pathogens.</title>
        <authorList>
            <person name="Haridas S."/>
            <person name="Albert R."/>
            <person name="Binder M."/>
            <person name="Bloem J."/>
            <person name="Labutti K."/>
            <person name="Salamov A."/>
            <person name="Andreopoulos B."/>
            <person name="Baker S."/>
            <person name="Barry K."/>
            <person name="Bills G."/>
            <person name="Bluhm B."/>
            <person name="Cannon C."/>
            <person name="Castanera R."/>
            <person name="Culley D."/>
            <person name="Daum C."/>
            <person name="Ezra D."/>
            <person name="Gonzalez J."/>
            <person name="Henrissat B."/>
            <person name="Kuo A."/>
            <person name="Liang C."/>
            <person name="Lipzen A."/>
            <person name="Lutzoni F."/>
            <person name="Magnuson J."/>
            <person name="Mondo S."/>
            <person name="Nolan M."/>
            <person name="Ohm R."/>
            <person name="Pangilinan J."/>
            <person name="Park H.-J."/>
            <person name="Ramirez L."/>
            <person name="Alfaro M."/>
            <person name="Sun H."/>
            <person name="Tritt A."/>
            <person name="Yoshinaga Y."/>
            <person name="Zwiers L.-H."/>
            <person name="Turgeon B."/>
            <person name="Goodwin S."/>
            <person name="Spatafora J."/>
            <person name="Crous P."/>
            <person name="Grigoriev I."/>
        </authorList>
    </citation>
    <scope>NUCLEOTIDE SEQUENCE</scope>
    <source>
        <strain evidence="5">CBS 690.94</strain>
    </source>
</reference>
<sequence length="737" mass="83972">METVGLVVGVIALVGVFEDCIILISQIGVAKSMAQDYVRLETKLDFQKVFLLQWADRLHIMGQNYDKRLDDEVIKSMVERGLICIRGLLQNSSELQRRYGIRPARPDDAATSLPAVSDRLMEQFRNNTKTLKLAGHLQTRPGRLPNENSTNTYSIGSKIKWVIKDKEAFECLVRELADLVTNLDRILPAKKESATGSTVLNDEIREVHDMNVLKRILQISADDADLAHVAEEALSQECSRNILNRLWFRLIDDRKNNISLQHAQTFEWAIHPPDPSAKWSDLGQWLRQGHGVYWISGKPGSGKSTLMKFLSDNRNVKHMLGDWAGDRKLTIASFFIWNLGSAEQNTQQGLARGLLYHVLNQNRLLIPVVLPGMWREAHANNGTAQLELPSISELNEAFRRLGTQATNGAYFFFVDGLDEFAGNHREGIEFIKKLTKIPNVKLLLSSRPIDSCVAAFSSKPNLRLQDLTESDITTYIQDTIRKHPYVAEFGLLTGSALDKLVEDLQKKASGVFLWVVLACRTLVDGFEAYDNAEELQRRVDALPEELEDLFRQILGRIPSRFLHQTAKLLRVCFESHSLGVEDQIYAFPLAWAEENEFDVEALSKFEPCSSKEQEIKCRRLEGRLRSRCMGLLEVHDDTVEFMHRTVFEFLKSPDVWDMDCLRIDDGGFEATAILSYMVAYLHLREKPVTEDHISLFVVFSYLRHMDDTSSTNLSENPLVNRFMSQNTFSVPFSHQFH</sequence>
<comment type="caution">
    <text evidence="5">The sequence shown here is derived from an EMBL/GenBank/DDBJ whole genome shotgun (WGS) entry which is preliminary data.</text>
</comment>
<proteinExistence type="predicted"/>